<dbReference type="InterPro" id="IPR038177">
    <property type="entry name" value="IAT_beta_sf"/>
</dbReference>
<name>A0A1B7HG50_9ENTR</name>
<dbReference type="InterPro" id="IPR024519">
    <property type="entry name" value="IAT_beta"/>
</dbReference>
<gene>
    <name evidence="3" type="ORF">M979_4420</name>
</gene>
<dbReference type="AlphaFoldDB" id="A0A1B7HG50"/>
<organism evidence="3 4">
    <name type="scientific">Buttiauxella noackiae ATCC 51607</name>
    <dbReference type="NCBI Taxonomy" id="1354255"/>
    <lineage>
        <taxon>Bacteria</taxon>
        <taxon>Pseudomonadati</taxon>
        <taxon>Pseudomonadota</taxon>
        <taxon>Gammaproteobacteria</taxon>
        <taxon>Enterobacterales</taxon>
        <taxon>Enterobacteriaceae</taxon>
        <taxon>Buttiauxella</taxon>
    </lineage>
</organism>
<dbReference type="InterPro" id="IPR051715">
    <property type="entry name" value="Intimin-Invasin_domain"/>
</dbReference>
<dbReference type="Gene3D" id="2.40.160.160">
    <property type="entry name" value="Inverse autotransporter, beta-domain"/>
    <property type="match status" value="1"/>
</dbReference>
<evidence type="ECO:0000259" key="2">
    <source>
        <dbReference type="Pfam" id="PF11924"/>
    </source>
</evidence>
<evidence type="ECO:0000313" key="3">
    <source>
        <dbReference type="EMBL" id="OAT14621.1"/>
    </source>
</evidence>
<dbReference type="PATRIC" id="fig|1354255.3.peg.4563"/>
<comment type="caution">
    <text evidence="3">The sequence shown here is derived from an EMBL/GenBank/DDBJ whole genome shotgun (WGS) entry which is preliminary data.</text>
</comment>
<dbReference type="Pfam" id="PF11924">
    <property type="entry name" value="IAT_beta"/>
    <property type="match status" value="1"/>
</dbReference>
<protein>
    <submittedName>
        <fullName evidence="3">Invasin</fullName>
    </submittedName>
</protein>
<evidence type="ECO:0000313" key="4">
    <source>
        <dbReference type="Proteomes" id="UP000078286"/>
    </source>
</evidence>
<feature type="domain" description="Inverse autotransporter beta-domain" evidence="2">
    <location>
        <begin position="2"/>
        <end position="45"/>
    </location>
</feature>
<proteinExistence type="inferred from homology"/>
<sequence length="84" mass="9728">MFRGQWMYGTNVFFDNDITGHNRRVGIGAEAWTNYLRFSANSYFGRVTGIWRGILKMMMNLVRMILILLQTAGYPLNGLNKSNF</sequence>
<evidence type="ECO:0000256" key="1">
    <source>
        <dbReference type="ARBA" id="ARBA00010116"/>
    </source>
</evidence>
<dbReference type="PANTHER" id="PTHR39576">
    <property type="entry name" value="ATTACHING AND EFFACING PROTEIN HOMOLOG-RELATED-RELATED"/>
    <property type="match status" value="1"/>
</dbReference>
<dbReference type="PANTHER" id="PTHR39576:SF2">
    <property type="entry name" value="ATTACHING AND EFFACING PROTEIN HOMOLOG-RELATED"/>
    <property type="match status" value="1"/>
</dbReference>
<dbReference type="Proteomes" id="UP000078286">
    <property type="component" value="Unassembled WGS sequence"/>
</dbReference>
<comment type="similarity">
    <text evidence="1">Belongs to the intimin/invasin family.</text>
</comment>
<accession>A0A1B7HG50</accession>
<dbReference type="GO" id="GO:0009279">
    <property type="term" value="C:cell outer membrane"/>
    <property type="evidence" value="ECO:0007669"/>
    <property type="project" value="TreeGrafter"/>
</dbReference>
<keyword evidence="4" id="KW-1185">Reference proteome</keyword>
<dbReference type="EMBL" id="LXEO01000074">
    <property type="protein sequence ID" value="OAT14621.1"/>
    <property type="molecule type" value="Genomic_DNA"/>
</dbReference>
<reference evidence="3 4" key="1">
    <citation type="submission" date="2016-04" db="EMBL/GenBank/DDBJ databases">
        <title>ATOL: Assembling a taxonomically balanced genome-scale reconstruction of the evolutionary history of the Enterobacteriaceae.</title>
        <authorList>
            <person name="Plunkett G.III."/>
            <person name="Neeno-Eckwall E.C."/>
            <person name="Glasner J.D."/>
            <person name="Perna N.T."/>
        </authorList>
    </citation>
    <scope>NUCLEOTIDE SEQUENCE [LARGE SCALE GENOMIC DNA]</scope>
    <source>
        <strain evidence="3 4">ATCC 51607</strain>
    </source>
</reference>